<name>A0A485CXP5_RAOPL</name>
<dbReference type="Proteomes" id="UP000345637">
    <property type="component" value="Unassembled WGS sequence"/>
</dbReference>
<evidence type="ECO:0000313" key="2">
    <source>
        <dbReference type="EMBL" id="VFS89251.1"/>
    </source>
</evidence>
<evidence type="ECO:0000256" key="1">
    <source>
        <dbReference type="SAM" id="Phobius"/>
    </source>
</evidence>
<proteinExistence type="predicted"/>
<organism evidence="2 3">
    <name type="scientific">Raoultella planticola</name>
    <name type="common">Klebsiella planticola</name>
    <dbReference type="NCBI Taxonomy" id="575"/>
    <lineage>
        <taxon>Bacteria</taxon>
        <taxon>Pseudomonadati</taxon>
        <taxon>Pseudomonadota</taxon>
        <taxon>Gammaproteobacteria</taxon>
        <taxon>Enterobacterales</taxon>
        <taxon>Enterobacteriaceae</taxon>
        <taxon>Klebsiella/Raoultella group</taxon>
        <taxon>Raoultella</taxon>
    </lineage>
</organism>
<accession>A0A485CXP5</accession>
<dbReference type="EMBL" id="CAADJE010000036">
    <property type="protein sequence ID" value="VFS89251.1"/>
    <property type="molecule type" value="Genomic_DNA"/>
</dbReference>
<gene>
    <name evidence="2" type="ORF">NCTC12998_06683</name>
</gene>
<feature type="transmembrane region" description="Helical" evidence="1">
    <location>
        <begin position="43"/>
        <end position="67"/>
    </location>
</feature>
<sequence length="127" mass="13548">MGFALSQSAAVSLTGDLLMLAAVIVCGLGYAEGAKLTRVLGGWQVISWALIISLPFMLMASILTLPASLSPDLCFRLAGARLCFTLQHADRLYLLVQRASYWGDCRRRSTTAVTAVPRADAIGYAPA</sequence>
<dbReference type="AlphaFoldDB" id="A0A485CXP5"/>
<reference evidence="2 3" key="1">
    <citation type="submission" date="2019-03" db="EMBL/GenBank/DDBJ databases">
        <authorList>
            <consortium name="Pathogen Informatics"/>
        </authorList>
    </citation>
    <scope>NUCLEOTIDE SEQUENCE [LARGE SCALE GENOMIC DNA]</scope>
    <source>
        <strain evidence="2 3">NCTC12998</strain>
    </source>
</reference>
<keyword evidence="1" id="KW-0472">Membrane</keyword>
<keyword evidence="1" id="KW-1133">Transmembrane helix</keyword>
<keyword evidence="1" id="KW-0812">Transmembrane</keyword>
<evidence type="ECO:0000313" key="3">
    <source>
        <dbReference type="Proteomes" id="UP000345637"/>
    </source>
</evidence>
<protein>
    <submittedName>
        <fullName evidence="2">Uncharacterized protein</fullName>
    </submittedName>
</protein>